<accession>A0A392SIF3</accession>
<protein>
    <submittedName>
        <fullName evidence="1">Uncharacterized protein</fullName>
    </submittedName>
</protein>
<sequence>RAGVLARYSEQEWIWASSWSSPEQHRCMLKSGIEYGTLVNLEETRAISSKCF</sequence>
<evidence type="ECO:0000313" key="1">
    <source>
        <dbReference type="EMBL" id="MCI48641.1"/>
    </source>
</evidence>
<organism evidence="1 2">
    <name type="scientific">Trifolium medium</name>
    <dbReference type="NCBI Taxonomy" id="97028"/>
    <lineage>
        <taxon>Eukaryota</taxon>
        <taxon>Viridiplantae</taxon>
        <taxon>Streptophyta</taxon>
        <taxon>Embryophyta</taxon>
        <taxon>Tracheophyta</taxon>
        <taxon>Spermatophyta</taxon>
        <taxon>Magnoliopsida</taxon>
        <taxon>eudicotyledons</taxon>
        <taxon>Gunneridae</taxon>
        <taxon>Pentapetalae</taxon>
        <taxon>rosids</taxon>
        <taxon>fabids</taxon>
        <taxon>Fabales</taxon>
        <taxon>Fabaceae</taxon>
        <taxon>Papilionoideae</taxon>
        <taxon>50 kb inversion clade</taxon>
        <taxon>NPAAA clade</taxon>
        <taxon>Hologalegina</taxon>
        <taxon>IRL clade</taxon>
        <taxon>Trifolieae</taxon>
        <taxon>Trifolium</taxon>
    </lineage>
</organism>
<proteinExistence type="predicted"/>
<comment type="caution">
    <text evidence="1">The sequence shown here is derived from an EMBL/GenBank/DDBJ whole genome shotgun (WGS) entry which is preliminary data.</text>
</comment>
<keyword evidence="2" id="KW-1185">Reference proteome</keyword>
<name>A0A392SIF3_9FABA</name>
<evidence type="ECO:0000313" key="2">
    <source>
        <dbReference type="Proteomes" id="UP000265520"/>
    </source>
</evidence>
<reference evidence="1 2" key="1">
    <citation type="journal article" date="2018" name="Front. Plant Sci.">
        <title>Red Clover (Trifolium pratense) and Zigzag Clover (T. medium) - A Picture of Genomic Similarities and Differences.</title>
        <authorList>
            <person name="Dluhosova J."/>
            <person name="Istvanek J."/>
            <person name="Nedelnik J."/>
            <person name="Repkova J."/>
        </authorList>
    </citation>
    <scope>NUCLEOTIDE SEQUENCE [LARGE SCALE GENOMIC DNA]</scope>
    <source>
        <strain evidence="2">cv. 10/8</strain>
        <tissue evidence="1">Leaf</tissue>
    </source>
</reference>
<dbReference type="AlphaFoldDB" id="A0A392SIF3"/>
<feature type="non-terminal residue" evidence="1">
    <location>
        <position position="1"/>
    </location>
</feature>
<dbReference type="EMBL" id="LXQA010389395">
    <property type="protein sequence ID" value="MCI48641.1"/>
    <property type="molecule type" value="Genomic_DNA"/>
</dbReference>
<dbReference type="Proteomes" id="UP000265520">
    <property type="component" value="Unassembled WGS sequence"/>
</dbReference>